<dbReference type="InterPro" id="IPR052895">
    <property type="entry name" value="HetReg/Transcr_Mod"/>
</dbReference>
<dbReference type="Pfam" id="PF06985">
    <property type="entry name" value="HET"/>
    <property type="match status" value="1"/>
</dbReference>
<evidence type="ECO:0000313" key="2">
    <source>
        <dbReference type="EMBL" id="KAF4625919.1"/>
    </source>
</evidence>
<dbReference type="InterPro" id="IPR010730">
    <property type="entry name" value="HET"/>
</dbReference>
<evidence type="ECO:0000313" key="3">
    <source>
        <dbReference type="Proteomes" id="UP000566819"/>
    </source>
</evidence>
<dbReference type="Proteomes" id="UP000566819">
    <property type="component" value="Unassembled WGS sequence"/>
</dbReference>
<proteinExistence type="predicted"/>
<dbReference type="PANTHER" id="PTHR24148:SF64">
    <property type="entry name" value="HETEROKARYON INCOMPATIBILITY DOMAIN-CONTAINING PROTEIN"/>
    <property type="match status" value="1"/>
</dbReference>
<name>A0A8H4VZU8_9HELO</name>
<dbReference type="AlphaFoldDB" id="A0A8H4VZU8"/>
<organism evidence="2 3">
    <name type="scientific">Cudoniella acicularis</name>
    <dbReference type="NCBI Taxonomy" id="354080"/>
    <lineage>
        <taxon>Eukaryota</taxon>
        <taxon>Fungi</taxon>
        <taxon>Dikarya</taxon>
        <taxon>Ascomycota</taxon>
        <taxon>Pezizomycotina</taxon>
        <taxon>Leotiomycetes</taxon>
        <taxon>Helotiales</taxon>
        <taxon>Tricladiaceae</taxon>
        <taxon>Cudoniella</taxon>
    </lineage>
</organism>
<accession>A0A8H4VZU8</accession>
<gene>
    <name evidence="2" type="ORF">G7Y89_g12245</name>
</gene>
<protein>
    <recommendedName>
        <fullName evidence="1">Heterokaryon incompatibility domain-containing protein</fullName>
    </recommendedName>
</protein>
<comment type="caution">
    <text evidence="2">The sequence shown here is derived from an EMBL/GenBank/DDBJ whole genome shotgun (WGS) entry which is preliminary data.</text>
</comment>
<keyword evidence="3" id="KW-1185">Reference proteome</keyword>
<sequence length="839" mass="95868">MGFQYQPLNPNEIRLLKPLSRSSNSLSFEIVQTSLLLKPRYAALSYTWGAPYRNIQEKETECPPEFTKSITCNGMHVAVAQNLFNALAALTQVNVAELLWADALCINQADEFERPSQVLMMGEIYSSAEEVLGWLGPLHRCINDLVWGTTSLVSALEANKSSLYIRLLRDPKFWAKIGMVDSSDRLSRIGWFWKSCRWFSRAWVIQEVVLAQNLRLFCGDIELSFDRLSMLSNSIRRLGWQTQIKIDPNNNNVTGPLLQELSVWQSIKDSPFCGSAQKAFLKGRWKENSEFVWWLSEVLQSCRRSACQNVHDKVYSILGVVAHSFPGISISEYISPNYNIPINELFTHVTKLILMHSLTLSYVSDTRRTSSDSRKLNIPSWVIDYSCAEQTVDICKINPGLDTSAAIRCQFPGFSFTQTTLRCYGAQFDTVDEVQRGTLADAAQSETGFRNLLRFYLSIPLEIRGRRRMELFWRTLIVNTHDTYDPGNAPILFENNFKAWFTLKISFGRHKASLRMDHHVDFSELTNLLDTMGAPDEKIILEDVEKLCDWYSSAEQGLKPFSNDGQFLRKVRKMQDAYTTFSTPFCYLSHGRKVFRTEKGMLVIREEVILYAKRNPSENRGQNLKFPRCFVQYQSTYEQRASTQSWNEQDLQSRNVFCQYLPTCLSGDERLTVTGSQVIERHIVRGIERIFSPVVVNGLADSEAEAIAMEPAATRRQRRFLEERTAKLGDGGWVTVTMKDTDDCYTTEIDESAEPVQRNCDTAELDEFGEAIRKCRAPGSLIWVPGQETGFSYYLLAPPNLVDFMTWRWSTESTSDHERVYLRTSHPAPGTTSASDQDV</sequence>
<dbReference type="EMBL" id="JAAMPI010001266">
    <property type="protein sequence ID" value="KAF4625919.1"/>
    <property type="molecule type" value="Genomic_DNA"/>
</dbReference>
<evidence type="ECO:0000259" key="1">
    <source>
        <dbReference type="Pfam" id="PF06985"/>
    </source>
</evidence>
<feature type="domain" description="Heterokaryon incompatibility" evidence="1">
    <location>
        <begin position="41"/>
        <end position="207"/>
    </location>
</feature>
<reference evidence="2 3" key="1">
    <citation type="submission" date="2020-03" db="EMBL/GenBank/DDBJ databases">
        <title>Draft Genome Sequence of Cudoniella acicularis.</title>
        <authorList>
            <person name="Buettner E."/>
            <person name="Kellner H."/>
        </authorList>
    </citation>
    <scope>NUCLEOTIDE SEQUENCE [LARGE SCALE GENOMIC DNA]</scope>
    <source>
        <strain evidence="2 3">DSM 108380</strain>
    </source>
</reference>
<dbReference type="PANTHER" id="PTHR24148">
    <property type="entry name" value="ANKYRIN REPEAT DOMAIN-CONTAINING PROTEIN 39 HOMOLOG-RELATED"/>
    <property type="match status" value="1"/>
</dbReference>
<dbReference type="OrthoDB" id="2157530at2759"/>